<dbReference type="STRING" id="1891926.Fuma_05819"/>
<dbReference type="Proteomes" id="UP000187735">
    <property type="component" value="Chromosome"/>
</dbReference>
<proteinExistence type="predicted"/>
<dbReference type="AlphaFoldDB" id="A0A1P8WQ12"/>
<reference evidence="1 2" key="1">
    <citation type="journal article" date="2016" name="Front. Microbiol.">
        <title>Fuerstia marisgermanicae gen. nov., sp. nov., an Unusual Member of the Phylum Planctomycetes from the German Wadden Sea.</title>
        <authorList>
            <person name="Kohn T."/>
            <person name="Heuer A."/>
            <person name="Jogler M."/>
            <person name="Vollmers J."/>
            <person name="Boedeker C."/>
            <person name="Bunk B."/>
            <person name="Rast P."/>
            <person name="Borchert D."/>
            <person name="Glockner I."/>
            <person name="Freese H.M."/>
            <person name="Klenk H.P."/>
            <person name="Overmann J."/>
            <person name="Kaster A.K."/>
            <person name="Rohde M."/>
            <person name="Wiegand S."/>
            <person name="Jogler C."/>
        </authorList>
    </citation>
    <scope>NUCLEOTIDE SEQUENCE [LARGE SCALE GENOMIC DNA]</scope>
    <source>
        <strain evidence="1 2">NH11</strain>
    </source>
</reference>
<keyword evidence="2" id="KW-1185">Reference proteome</keyword>
<protein>
    <submittedName>
        <fullName evidence="1">Uncharacterized protein</fullName>
    </submittedName>
</protein>
<dbReference type="KEGG" id="fmr:Fuma_05819"/>
<evidence type="ECO:0000313" key="2">
    <source>
        <dbReference type="Proteomes" id="UP000187735"/>
    </source>
</evidence>
<accession>A0A1P8WQ12</accession>
<evidence type="ECO:0000313" key="1">
    <source>
        <dbReference type="EMBL" id="APZ96151.1"/>
    </source>
</evidence>
<sequence>MTPSHVSSHIAATRIQFPDVQSRGSLKDQEYNRNHNPWSEKLFACISSTVTLPG</sequence>
<organism evidence="1 2">
    <name type="scientific">Fuerstiella marisgermanici</name>
    <dbReference type="NCBI Taxonomy" id="1891926"/>
    <lineage>
        <taxon>Bacteria</taxon>
        <taxon>Pseudomonadati</taxon>
        <taxon>Planctomycetota</taxon>
        <taxon>Planctomycetia</taxon>
        <taxon>Planctomycetales</taxon>
        <taxon>Planctomycetaceae</taxon>
        <taxon>Fuerstiella</taxon>
    </lineage>
</organism>
<name>A0A1P8WQ12_9PLAN</name>
<gene>
    <name evidence="1" type="ORF">Fuma_05819</name>
</gene>
<dbReference type="EMBL" id="CP017641">
    <property type="protein sequence ID" value="APZ96151.1"/>
    <property type="molecule type" value="Genomic_DNA"/>
</dbReference>